<comment type="caution">
    <text evidence="3">The sequence shown here is derived from an EMBL/GenBank/DDBJ whole genome shotgun (WGS) entry which is preliminary data.</text>
</comment>
<evidence type="ECO:0000313" key="3">
    <source>
        <dbReference type="EMBL" id="CAD2186690.1"/>
    </source>
</evidence>
<dbReference type="Proteomes" id="UP000580250">
    <property type="component" value="Unassembled WGS sequence"/>
</dbReference>
<evidence type="ECO:0000256" key="1">
    <source>
        <dbReference type="ARBA" id="ARBA00007829"/>
    </source>
</evidence>
<dbReference type="GO" id="GO:0006281">
    <property type="term" value="P:DNA repair"/>
    <property type="evidence" value="ECO:0007669"/>
    <property type="project" value="InterPro"/>
</dbReference>
<reference evidence="3 4" key="1">
    <citation type="submission" date="2020-08" db="EMBL/GenBank/DDBJ databases">
        <authorList>
            <person name="Koutsovoulos G."/>
            <person name="Danchin GJ E."/>
        </authorList>
    </citation>
    <scope>NUCLEOTIDE SEQUENCE [LARGE SCALE GENOMIC DNA]</scope>
</reference>
<gene>
    <name evidence="3" type="ORF">MENT_LOCUS39209</name>
</gene>
<feature type="region of interest" description="Disordered" evidence="2">
    <location>
        <begin position="25"/>
        <end position="89"/>
    </location>
</feature>
<proteinExistence type="inferred from homology"/>
<name>A0A6V7WI69_MELEN</name>
<dbReference type="InterPro" id="IPR031821">
    <property type="entry name" value="SOSSC"/>
</dbReference>
<dbReference type="GO" id="GO:0070876">
    <property type="term" value="C:SOSS complex"/>
    <property type="evidence" value="ECO:0007669"/>
    <property type="project" value="InterPro"/>
</dbReference>
<dbReference type="PANTHER" id="PTHR31526:SF2">
    <property type="entry name" value="SOSS COMPLEX SUBUNIT C"/>
    <property type="match status" value="1"/>
</dbReference>
<accession>A0A6V7WI69</accession>
<feature type="compositionally biased region" description="Basic and acidic residues" evidence="2">
    <location>
        <begin position="29"/>
        <end position="43"/>
    </location>
</feature>
<dbReference type="OrthoDB" id="419617at2759"/>
<dbReference type="PANTHER" id="PTHR31526">
    <property type="entry name" value="SOSS COMPLEX SUBUNIT C"/>
    <property type="match status" value="1"/>
</dbReference>
<comment type="similarity">
    <text evidence="1">Belongs to the SOSS-C family.</text>
</comment>
<sequence length="126" mass="13927">MNNSNHQITSTTTTPLNKINILQQFPPMKQEEKNRKMLEELQRQKRQMMQKNASSTNRPTNLQTTGPISSGSERDLSTPSGMGPSITPTSLASKVNLAEGTIMFIPVNSQFGNSIIPVFPRIAPET</sequence>
<dbReference type="GO" id="GO:0005654">
    <property type="term" value="C:nucleoplasm"/>
    <property type="evidence" value="ECO:0007669"/>
    <property type="project" value="TreeGrafter"/>
</dbReference>
<feature type="region of interest" description="Disordered" evidence="2">
    <location>
        <begin position="1"/>
        <end position="20"/>
    </location>
</feature>
<evidence type="ECO:0000313" key="4">
    <source>
        <dbReference type="Proteomes" id="UP000580250"/>
    </source>
</evidence>
<dbReference type="AlphaFoldDB" id="A0A6V7WI69"/>
<evidence type="ECO:0000256" key="2">
    <source>
        <dbReference type="SAM" id="MobiDB-lite"/>
    </source>
</evidence>
<protein>
    <submittedName>
        <fullName evidence="3">Uncharacterized protein</fullName>
    </submittedName>
</protein>
<feature type="compositionally biased region" description="Polar residues" evidence="2">
    <location>
        <begin position="47"/>
        <end position="71"/>
    </location>
</feature>
<organism evidence="3 4">
    <name type="scientific">Meloidogyne enterolobii</name>
    <name type="common">Root-knot nematode worm</name>
    <name type="synonym">Meloidogyne mayaguensis</name>
    <dbReference type="NCBI Taxonomy" id="390850"/>
    <lineage>
        <taxon>Eukaryota</taxon>
        <taxon>Metazoa</taxon>
        <taxon>Ecdysozoa</taxon>
        <taxon>Nematoda</taxon>
        <taxon>Chromadorea</taxon>
        <taxon>Rhabditida</taxon>
        <taxon>Tylenchina</taxon>
        <taxon>Tylenchomorpha</taxon>
        <taxon>Tylenchoidea</taxon>
        <taxon>Meloidogynidae</taxon>
        <taxon>Meloidogyninae</taxon>
        <taxon>Meloidogyne</taxon>
    </lineage>
</organism>
<dbReference type="EMBL" id="CAJEWN010000600">
    <property type="protein sequence ID" value="CAD2186690.1"/>
    <property type="molecule type" value="Genomic_DNA"/>
</dbReference>
<dbReference type="Pfam" id="PF15925">
    <property type="entry name" value="SOSSC"/>
    <property type="match status" value="1"/>
</dbReference>